<evidence type="ECO:0000256" key="2">
    <source>
        <dbReference type="SAM" id="MobiDB-lite"/>
    </source>
</evidence>
<proteinExistence type="predicted"/>
<feature type="coiled-coil region" evidence="1">
    <location>
        <begin position="460"/>
        <end position="502"/>
    </location>
</feature>
<dbReference type="AlphaFoldDB" id="A0A8X6T812"/>
<dbReference type="PANTHER" id="PTHR12484">
    <property type="entry name" value="B-LYMPHOCYTE ANTIGEN-RELATED"/>
    <property type="match status" value="1"/>
</dbReference>
<accession>A0A8X6T812</accession>
<feature type="region of interest" description="Disordered" evidence="2">
    <location>
        <begin position="403"/>
        <end position="439"/>
    </location>
</feature>
<evidence type="ECO:0000313" key="4">
    <source>
        <dbReference type="Proteomes" id="UP000887013"/>
    </source>
</evidence>
<dbReference type="InterPro" id="IPR056852">
    <property type="entry name" value="AK17A/B"/>
</dbReference>
<dbReference type="OrthoDB" id="1918237at2759"/>
<feature type="compositionally biased region" description="Basic residues" evidence="2">
    <location>
        <begin position="419"/>
        <end position="433"/>
    </location>
</feature>
<keyword evidence="1" id="KW-0175">Coiled coil</keyword>
<name>A0A8X6T812_NEPPI</name>
<evidence type="ECO:0000313" key="3">
    <source>
        <dbReference type="EMBL" id="GFS86855.1"/>
    </source>
</evidence>
<keyword evidence="4" id="KW-1185">Reference proteome</keyword>
<organism evidence="3 4">
    <name type="scientific">Nephila pilipes</name>
    <name type="common">Giant wood spider</name>
    <name type="synonym">Nephila maculata</name>
    <dbReference type="NCBI Taxonomy" id="299642"/>
    <lineage>
        <taxon>Eukaryota</taxon>
        <taxon>Metazoa</taxon>
        <taxon>Ecdysozoa</taxon>
        <taxon>Arthropoda</taxon>
        <taxon>Chelicerata</taxon>
        <taxon>Arachnida</taxon>
        <taxon>Araneae</taxon>
        <taxon>Araneomorphae</taxon>
        <taxon>Entelegynae</taxon>
        <taxon>Araneoidea</taxon>
        <taxon>Nephilidae</taxon>
        <taxon>Nephila</taxon>
    </lineage>
</organism>
<evidence type="ECO:0008006" key="5">
    <source>
        <dbReference type="Google" id="ProtNLM"/>
    </source>
</evidence>
<dbReference type="PANTHER" id="PTHR12484:SF4">
    <property type="entry name" value="A-KINASE ANCHOR PROTEIN 17A"/>
    <property type="match status" value="1"/>
</dbReference>
<comment type="caution">
    <text evidence="3">The sequence shown here is derived from an EMBL/GenBank/DDBJ whole genome shotgun (WGS) entry which is preliminary data.</text>
</comment>
<reference evidence="3" key="1">
    <citation type="submission" date="2020-08" db="EMBL/GenBank/DDBJ databases">
        <title>Multicomponent nature underlies the extraordinary mechanical properties of spider dragline silk.</title>
        <authorList>
            <person name="Kono N."/>
            <person name="Nakamura H."/>
            <person name="Mori M."/>
            <person name="Yoshida Y."/>
            <person name="Ohtoshi R."/>
            <person name="Malay A.D."/>
            <person name="Moran D.A.P."/>
            <person name="Tomita M."/>
            <person name="Numata K."/>
            <person name="Arakawa K."/>
        </authorList>
    </citation>
    <scope>NUCLEOTIDE SEQUENCE</scope>
</reference>
<feature type="compositionally biased region" description="Basic and acidic residues" evidence="2">
    <location>
        <begin position="403"/>
        <end position="418"/>
    </location>
</feature>
<sequence length="524" mass="60707">MPLQICTDTSEAISFESSLGLYLKSISKIKINVQLPKLNLPGQSISSWHVMEKLKETVKPDTFLCLKALKITTTVIKFEGELETKSSCDRVLARLRAAGCLKLNGFSERLQIRAAHGASGGPTRHDWESFFRDAKGVNEMKPGERPDTIHLEELPVRWFADSGKSILPNEKLLCKAFGTFGKIRRLEIPDKTTSEHSMFGKTSSLHNDLLFEVYIQYEEYVEFVIAMESLRGKKLLYKEPDGKVYSANIKVDFDRNKYLSDKCIKQRIAEAKKTGAISAPKDIKIPTKDQQMKIMQALMFPMITKTIAAQIKKNQTFTEDVNVEQIETKRLLKELLCRVEVSEKKRITELKTSSLQKEQNSKSELKKNIKTAVVKEKSESRHFQKKVKHTDIYKNRNKEFSKQICSNEKDNVKQDSKRKEKHQHNGKRKKKHSDKTNETKEHIRLRLEERKIKERLVYVHDQEKKNKEKLLEQERILKEKLLRNLKAREEEKLKVREKLRKELAGSKVLKSVLVTSISPVRTKM</sequence>
<dbReference type="Pfam" id="PF25015">
    <property type="entry name" value="RBD_AKAP-17A"/>
    <property type="match status" value="1"/>
</dbReference>
<evidence type="ECO:0000256" key="1">
    <source>
        <dbReference type="SAM" id="Coils"/>
    </source>
</evidence>
<dbReference type="EMBL" id="BMAW01098819">
    <property type="protein sequence ID" value="GFS86855.1"/>
    <property type="molecule type" value="Genomic_DNA"/>
</dbReference>
<gene>
    <name evidence="3" type="primary">AKAP17A</name>
    <name evidence="3" type="ORF">NPIL_141011</name>
</gene>
<dbReference type="Proteomes" id="UP000887013">
    <property type="component" value="Unassembled WGS sequence"/>
</dbReference>
<protein>
    <recommendedName>
        <fullName evidence="5">A-kinase anchor protein 17A</fullName>
    </recommendedName>
</protein>